<comment type="pathway">
    <text evidence="7">Pyrimidine metabolism; dUMP biosynthesis; dUMP from dCTP (dUTP route): step 2/2.</text>
</comment>
<gene>
    <name evidence="7" type="primary">dut</name>
    <name evidence="9" type="ORF">SAMN05444392_11542</name>
</gene>
<comment type="function">
    <text evidence="7">This enzyme is involved in nucleotide metabolism: it produces dUMP, the immediate precursor of thymidine nucleotides and it decreases the intracellular concentration of dUTP so that uracil cannot be incorporated into DNA.</text>
</comment>
<keyword evidence="2 7" id="KW-0479">Metal-binding</keyword>
<dbReference type="NCBIfam" id="TIGR00576">
    <property type="entry name" value="dut"/>
    <property type="match status" value="1"/>
</dbReference>
<evidence type="ECO:0000256" key="1">
    <source>
        <dbReference type="ARBA" id="ARBA00006581"/>
    </source>
</evidence>
<dbReference type="InterPro" id="IPR036157">
    <property type="entry name" value="dUTPase-like_sf"/>
</dbReference>
<dbReference type="Proteomes" id="UP000184476">
    <property type="component" value="Unassembled WGS sequence"/>
</dbReference>
<comment type="caution">
    <text evidence="7">Lacks conserved residue(s) required for the propagation of feature annotation.</text>
</comment>
<keyword evidence="4 7" id="KW-0460">Magnesium</keyword>
<dbReference type="SUPFAM" id="SSF51283">
    <property type="entry name" value="dUTPase-like"/>
    <property type="match status" value="1"/>
</dbReference>
<proteinExistence type="inferred from homology"/>
<dbReference type="InterPro" id="IPR008181">
    <property type="entry name" value="dUTPase"/>
</dbReference>
<feature type="binding site" evidence="7">
    <location>
        <begin position="84"/>
        <end position="86"/>
    </location>
    <ligand>
        <name>substrate</name>
    </ligand>
</feature>
<evidence type="ECO:0000256" key="3">
    <source>
        <dbReference type="ARBA" id="ARBA00022801"/>
    </source>
</evidence>
<keyword evidence="10" id="KW-1185">Reference proteome</keyword>
<dbReference type="HAMAP" id="MF_00116">
    <property type="entry name" value="dUTPase_bact"/>
    <property type="match status" value="1"/>
</dbReference>
<reference evidence="9 10" key="1">
    <citation type="submission" date="2016-11" db="EMBL/GenBank/DDBJ databases">
        <authorList>
            <person name="Jaros S."/>
            <person name="Januszkiewicz K."/>
            <person name="Wedrychowicz H."/>
        </authorList>
    </citation>
    <scope>NUCLEOTIDE SEQUENCE [LARGE SCALE GENOMIC DNA]</scope>
    <source>
        <strain evidence="9 10">DSM 44666</strain>
    </source>
</reference>
<dbReference type="PANTHER" id="PTHR11241:SF0">
    <property type="entry name" value="DEOXYURIDINE 5'-TRIPHOSPHATE NUCLEOTIDOHYDROLASE"/>
    <property type="match status" value="1"/>
</dbReference>
<comment type="catalytic activity">
    <reaction evidence="6 7">
        <text>dUTP + H2O = dUMP + diphosphate + H(+)</text>
        <dbReference type="Rhea" id="RHEA:10248"/>
        <dbReference type="ChEBI" id="CHEBI:15377"/>
        <dbReference type="ChEBI" id="CHEBI:15378"/>
        <dbReference type="ChEBI" id="CHEBI:33019"/>
        <dbReference type="ChEBI" id="CHEBI:61555"/>
        <dbReference type="ChEBI" id="CHEBI:246422"/>
        <dbReference type="EC" id="3.6.1.23"/>
    </reaction>
</comment>
<keyword evidence="3 7" id="KW-0378">Hydrolase</keyword>
<sequence length="147" mass="15857">MIQVSIIQFEHAKDLPLPRQMSSGASGFDLVAAIDQPFKLEPGKRHLIPTGIACSMPNGIEAQVRPRSGLALKHGVTVLNTPGTIDADYRGEIGVILINHGEEPFLIQRGDRIAQLIFQAISPVELQIVNKLEETMRGAGGFGHTGI</sequence>
<dbReference type="AlphaFoldDB" id="A0A1M5AQD1"/>
<dbReference type="RefSeq" id="WP_073157454.1">
    <property type="nucleotide sequence ID" value="NZ_FQVL01000015.1"/>
</dbReference>
<dbReference type="GO" id="GO:0000287">
    <property type="term" value="F:magnesium ion binding"/>
    <property type="evidence" value="ECO:0007669"/>
    <property type="project" value="UniProtKB-UniRule"/>
</dbReference>
<dbReference type="EMBL" id="FQVL01000015">
    <property type="protein sequence ID" value="SHF32453.1"/>
    <property type="molecule type" value="Genomic_DNA"/>
</dbReference>
<dbReference type="FunFam" id="2.70.40.10:FF:000002">
    <property type="entry name" value="dUTP diphosphatase"/>
    <property type="match status" value="1"/>
</dbReference>
<dbReference type="InterPro" id="IPR029054">
    <property type="entry name" value="dUTPase-like"/>
</dbReference>
<dbReference type="Gene3D" id="2.70.40.10">
    <property type="match status" value="1"/>
</dbReference>
<dbReference type="EC" id="3.6.1.23" evidence="7"/>
<evidence type="ECO:0000313" key="9">
    <source>
        <dbReference type="EMBL" id="SHF32453.1"/>
    </source>
</evidence>
<dbReference type="NCBIfam" id="NF001862">
    <property type="entry name" value="PRK00601.1"/>
    <property type="match status" value="1"/>
</dbReference>
<evidence type="ECO:0000259" key="8">
    <source>
        <dbReference type="Pfam" id="PF00692"/>
    </source>
</evidence>
<evidence type="ECO:0000256" key="7">
    <source>
        <dbReference type="HAMAP-Rule" id="MF_00116"/>
    </source>
</evidence>
<evidence type="ECO:0000256" key="4">
    <source>
        <dbReference type="ARBA" id="ARBA00022842"/>
    </source>
</evidence>
<evidence type="ECO:0000256" key="6">
    <source>
        <dbReference type="ARBA" id="ARBA00047686"/>
    </source>
</evidence>
<feature type="binding site" evidence="7">
    <location>
        <position position="80"/>
    </location>
    <ligand>
        <name>substrate</name>
    </ligand>
</feature>
<comment type="similarity">
    <text evidence="1 7">Belongs to the dUTPase family.</text>
</comment>
<dbReference type="UniPathway" id="UPA00610">
    <property type="reaction ID" value="UER00666"/>
</dbReference>
<evidence type="ECO:0000313" key="10">
    <source>
        <dbReference type="Proteomes" id="UP000184476"/>
    </source>
</evidence>
<evidence type="ECO:0000256" key="5">
    <source>
        <dbReference type="ARBA" id="ARBA00023080"/>
    </source>
</evidence>
<dbReference type="GO" id="GO:0046081">
    <property type="term" value="P:dUTP catabolic process"/>
    <property type="evidence" value="ECO:0007669"/>
    <property type="project" value="InterPro"/>
</dbReference>
<dbReference type="GO" id="GO:0006226">
    <property type="term" value="P:dUMP biosynthetic process"/>
    <property type="evidence" value="ECO:0007669"/>
    <property type="project" value="UniProtKB-UniRule"/>
</dbReference>
<keyword evidence="5 7" id="KW-0546">Nucleotide metabolism</keyword>
<dbReference type="CDD" id="cd07557">
    <property type="entry name" value="trimeric_dUTPase"/>
    <property type="match status" value="1"/>
</dbReference>
<dbReference type="GO" id="GO:0004170">
    <property type="term" value="F:dUTP diphosphatase activity"/>
    <property type="evidence" value="ECO:0007669"/>
    <property type="project" value="UniProtKB-UniRule"/>
</dbReference>
<dbReference type="OrthoDB" id="9809956at2"/>
<organism evidence="9 10">
    <name type="scientific">Seinonella peptonophila</name>
    <dbReference type="NCBI Taxonomy" id="112248"/>
    <lineage>
        <taxon>Bacteria</taxon>
        <taxon>Bacillati</taxon>
        <taxon>Bacillota</taxon>
        <taxon>Bacilli</taxon>
        <taxon>Bacillales</taxon>
        <taxon>Thermoactinomycetaceae</taxon>
        <taxon>Seinonella</taxon>
    </lineage>
</organism>
<evidence type="ECO:0000256" key="2">
    <source>
        <dbReference type="ARBA" id="ARBA00022723"/>
    </source>
</evidence>
<dbReference type="PANTHER" id="PTHR11241">
    <property type="entry name" value="DEOXYURIDINE 5'-TRIPHOSPHATE NUCLEOTIDOHYDROLASE"/>
    <property type="match status" value="1"/>
</dbReference>
<feature type="domain" description="dUTPase-like" evidence="8">
    <location>
        <begin position="16"/>
        <end position="146"/>
    </location>
</feature>
<dbReference type="STRING" id="112248.SAMN05444392_11542"/>
<dbReference type="Pfam" id="PF00692">
    <property type="entry name" value="dUTPase"/>
    <property type="match status" value="1"/>
</dbReference>
<accession>A0A1M5AQD1</accession>
<dbReference type="InterPro" id="IPR033704">
    <property type="entry name" value="dUTPase_trimeric"/>
</dbReference>
<protein>
    <recommendedName>
        <fullName evidence="7">Deoxyuridine 5'-triphosphate nucleotidohydrolase</fullName>
        <shortName evidence="7">dUTPase</shortName>
        <ecNumber evidence="7">3.6.1.23</ecNumber>
    </recommendedName>
    <alternativeName>
        <fullName evidence="7">dUTP pyrophosphatase</fullName>
    </alternativeName>
</protein>
<name>A0A1M5AQD1_9BACL</name>
<comment type="cofactor">
    <cofactor evidence="7">
        <name>Mg(2+)</name>
        <dbReference type="ChEBI" id="CHEBI:18420"/>
    </cofactor>
</comment>
<feature type="binding site" evidence="7">
    <location>
        <begin position="67"/>
        <end position="69"/>
    </location>
    <ligand>
        <name>substrate</name>
    </ligand>
</feature>